<keyword evidence="3" id="KW-1185">Reference proteome</keyword>
<dbReference type="EMBL" id="JAEPRD010000119">
    <property type="protein sequence ID" value="KAG2197960.1"/>
    <property type="molecule type" value="Genomic_DNA"/>
</dbReference>
<dbReference type="PANTHER" id="PTHR37783:SF1">
    <property type="entry name" value="MEMBRANE PROTEIN, PUTATIVE (AFU_ORTHOLOGUE AFUA_1G04315)-RELATED"/>
    <property type="match status" value="1"/>
</dbReference>
<evidence type="ECO:0000259" key="1">
    <source>
        <dbReference type="Pfam" id="PF10615"/>
    </source>
</evidence>
<dbReference type="OrthoDB" id="5553410at2759"/>
<dbReference type="PANTHER" id="PTHR37783">
    <property type="entry name" value="MEMBRANE PROTEIN, PUTATIVE (AFU_ORTHOLOGUE AFUA_1G04315)-RELATED"/>
    <property type="match status" value="1"/>
</dbReference>
<feature type="domain" description="DUF2470" evidence="1">
    <location>
        <begin position="9"/>
        <end position="85"/>
    </location>
</feature>
<organism evidence="2 3">
    <name type="scientific">Mucor saturninus</name>
    <dbReference type="NCBI Taxonomy" id="64648"/>
    <lineage>
        <taxon>Eukaryota</taxon>
        <taxon>Fungi</taxon>
        <taxon>Fungi incertae sedis</taxon>
        <taxon>Mucoromycota</taxon>
        <taxon>Mucoromycotina</taxon>
        <taxon>Mucoromycetes</taxon>
        <taxon>Mucorales</taxon>
        <taxon>Mucorineae</taxon>
        <taxon>Mucoraceae</taxon>
        <taxon>Mucor</taxon>
    </lineage>
</organism>
<dbReference type="Pfam" id="PF10615">
    <property type="entry name" value="DUF2470"/>
    <property type="match status" value="1"/>
</dbReference>
<dbReference type="Pfam" id="PF14934">
    <property type="entry name" value="TMEM254"/>
    <property type="match status" value="1"/>
</dbReference>
<dbReference type="InterPro" id="IPR028110">
    <property type="entry name" value="TMEM254"/>
</dbReference>
<dbReference type="InterPro" id="IPR019595">
    <property type="entry name" value="DUF2470"/>
</dbReference>
<comment type="caution">
    <text evidence="2">The sequence shown here is derived from an EMBL/GenBank/DDBJ whole genome shotgun (WGS) entry which is preliminary data.</text>
</comment>
<protein>
    <recommendedName>
        <fullName evidence="1">DUF2470 domain-containing protein</fullName>
    </recommendedName>
</protein>
<proteinExistence type="predicted"/>
<dbReference type="AlphaFoldDB" id="A0A8H7UW69"/>
<gene>
    <name evidence="2" type="ORF">INT47_002987</name>
</gene>
<sequence length="247" mass="26778">MTDAIAPHSAPIAAYMSVHQATNLAYVRYFAKIDNATTATFKSLDSKTFTLDYTLPNDTTVHTVSIPFKAPLQKREDIRPVLEAMAKEAEESLGLPSSLSGPPPFAAIAKAIVASATDVYTPPQPQVPLDTFYSPPTPVMCVMGLAVGMIGVFTYASDAYLQRQFPAQVLGLRNTFGPELVLKITKGVIAVHLAESLYTLTVCLHRGWYGPVNTLKWVASTFLCGVASIQQLNRHAKHVVGLNKKSE</sequence>
<evidence type="ECO:0000313" key="3">
    <source>
        <dbReference type="Proteomes" id="UP000603453"/>
    </source>
</evidence>
<dbReference type="Proteomes" id="UP000603453">
    <property type="component" value="Unassembled WGS sequence"/>
</dbReference>
<evidence type="ECO:0000313" key="2">
    <source>
        <dbReference type="EMBL" id="KAG2197960.1"/>
    </source>
</evidence>
<name>A0A8H7UW69_9FUNG</name>
<reference evidence="2" key="1">
    <citation type="submission" date="2020-12" db="EMBL/GenBank/DDBJ databases">
        <title>Metabolic potential, ecology and presence of endohyphal bacteria is reflected in genomic diversity of Mucoromycotina.</title>
        <authorList>
            <person name="Muszewska A."/>
            <person name="Okrasinska A."/>
            <person name="Steczkiewicz K."/>
            <person name="Drgas O."/>
            <person name="Orlowska M."/>
            <person name="Perlinska-Lenart U."/>
            <person name="Aleksandrzak-Piekarczyk T."/>
            <person name="Szatraj K."/>
            <person name="Zielenkiewicz U."/>
            <person name="Pilsyk S."/>
            <person name="Malc E."/>
            <person name="Mieczkowski P."/>
            <person name="Kruszewska J.S."/>
            <person name="Biernat P."/>
            <person name="Pawlowska J."/>
        </authorList>
    </citation>
    <scope>NUCLEOTIDE SEQUENCE</scope>
    <source>
        <strain evidence="2">WA0000017839</strain>
    </source>
</reference>
<dbReference type="Gene3D" id="3.20.180.10">
    <property type="entry name" value="PNP-oxidase-like"/>
    <property type="match status" value="1"/>
</dbReference>
<accession>A0A8H7UW69</accession>
<dbReference type="InterPro" id="IPR037119">
    <property type="entry name" value="Haem_oxidase_HugZ-like_sf"/>
</dbReference>